<proteinExistence type="predicted"/>
<dbReference type="InterPro" id="IPR000182">
    <property type="entry name" value="GNAT_dom"/>
</dbReference>
<dbReference type="PROSITE" id="PS51186">
    <property type="entry name" value="GNAT"/>
    <property type="match status" value="1"/>
</dbReference>
<dbReference type="AlphaFoldDB" id="A0A9D2MT78"/>
<evidence type="ECO:0000259" key="1">
    <source>
        <dbReference type="PROSITE" id="PS51186"/>
    </source>
</evidence>
<dbReference type="SUPFAM" id="SSF55729">
    <property type="entry name" value="Acyl-CoA N-acyltransferases (Nat)"/>
    <property type="match status" value="1"/>
</dbReference>
<organism evidence="2 3">
    <name type="scientific">Candidatus Eisenbergiella merdigallinarum</name>
    <dbReference type="NCBI Taxonomy" id="2838552"/>
    <lineage>
        <taxon>Bacteria</taxon>
        <taxon>Bacillati</taxon>
        <taxon>Bacillota</taxon>
        <taxon>Clostridia</taxon>
        <taxon>Lachnospirales</taxon>
        <taxon>Lachnospiraceae</taxon>
        <taxon>Eisenbergiella</taxon>
    </lineage>
</organism>
<accession>A0A9D2MT78</accession>
<protein>
    <submittedName>
        <fullName evidence="2">GNAT family N-acetyltransferase</fullName>
    </submittedName>
</protein>
<dbReference type="PANTHER" id="PTHR31143:SF2">
    <property type="entry name" value="FR47-LIKE DOMAIN-CONTAINING PROTEIN-RELATED"/>
    <property type="match status" value="1"/>
</dbReference>
<reference evidence="2" key="2">
    <citation type="submission" date="2021-04" db="EMBL/GenBank/DDBJ databases">
        <authorList>
            <person name="Gilroy R."/>
        </authorList>
    </citation>
    <scope>NUCLEOTIDE SEQUENCE</scope>
    <source>
        <strain evidence="2">USAMLcec3-2134</strain>
    </source>
</reference>
<comment type="caution">
    <text evidence="2">The sequence shown here is derived from an EMBL/GenBank/DDBJ whole genome shotgun (WGS) entry which is preliminary data.</text>
</comment>
<dbReference type="InterPro" id="IPR016181">
    <property type="entry name" value="Acyl_CoA_acyltransferase"/>
</dbReference>
<name>A0A9D2MT78_9FIRM</name>
<sequence length="262" mass="29517">MIYEIPKEKRGLIAPFYEERTDTMIASCLQGTMGRAWAVLEEGKAVSALIVVGDFFFPAGKPEGELAERMEGCMASGFALAAPESEGWGELLEETYAGRCERRTRYALQKSRDGFSWEKLEEFARSLPEGFSMEAVDEGWFERLKEADWSRDFVSQFSDYGQYARRGGGFLAVREETKEAVSGASSYTVYEGGLEIEVDTRGDFRRRGLARACSARLILDCLDRGIFPSWDAANGASLHLAESLGYRFDREYPILYLTKKEQ</sequence>
<dbReference type="PANTHER" id="PTHR31143">
    <property type="match status" value="1"/>
</dbReference>
<dbReference type="GO" id="GO:0016747">
    <property type="term" value="F:acyltransferase activity, transferring groups other than amino-acyl groups"/>
    <property type="evidence" value="ECO:0007669"/>
    <property type="project" value="InterPro"/>
</dbReference>
<dbReference type="Gene3D" id="3.40.630.30">
    <property type="match status" value="1"/>
</dbReference>
<feature type="domain" description="N-acetyltransferase" evidence="1">
    <location>
        <begin position="122"/>
        <end position="262"/>
    </location>
</feature>
<evidence type="ECO:0000313" key="2">
    <source>
        <dbReference type="EMBL" id="HJB91546.1"/>
    </source>
</evidence>
<dbReference type="EMBL" id="DWXE01000031">
    <property type="protein sequence ID" value="HJB91546.1"/>
    <property type="molecule type" value="Genomic_DNA"/>
</dbReference>
<dbReference type="Proteomes" id="UP000886883">
    <property type="component" value="Unassembled WGS sequence"/>
</dbReference>
<dbReference type="InterPro" id="IPR042573">
    <property type="entry name" value="GNAT_acetyltra_N"/>
</dbReference>
<dbReference type="Gene3D" id="3.40.630.110">
    <property type="entry name" value="GNAT acetyltransferase-like"/>
    <property type="match status" value="1"/>
</dbReference>
<reference evidence="2" key="1">
    <citation type="journal article" date="2021" name="PeerJ">
        <title>Extensive microbial diversity within the chicken gut microbiome revealed by metagenomics and culture.</title>
        <authorList>
            <person name="Gilroy R."/>
            <person name="Ravi A."/>
            <person name="Getino M."/>
            <person name="Pursley I."/>
            <person name="Horton D.L."/>
            <person name="Alikhan N.F."/>
            <person name="Baker D."/>
            <person name="Gharbi K."/>
            <person name="Hall N."/>
            <person name="Watson M."/>
            <person name="Adriaenssens E.M."/>
            <person name="Foster-Nyarko E."/>
            <person name="Jarju S."/>
            <person name="Secka A."/>
            <person name="Antonio M."/>
            <person name="Oren A."/>
            <person name="Chaudhuri R.R."/>
            <person name="La Ragione R."/>
            <person name="Hildebrand F."/>
            <person name="Pallen M.J."/>
        </authorList>
    </citation>
    <scope>NUCLEOTIDE SEQUENCE</scope>
    <source>
        <strain evidence="2">USAMLcec3-2134</strain>
    </source>
</reference>
<evidence type="ECO:0000313" key="3">
    <source>
        <dbReference type="Proteomes" id="UP000886883"/>
    </source>
</evidence>
<gene>
    <name evidence="2" type="ORF">H9763_08790</name>
</gene>
<dbReference type="InterPro" id="IPR027365">
    <property type="entry name" value="GNAT_acetyltra_YdfB-like"/>
</dbReference>
<dbReference type="Pfam" id="PF12746">
    <property type="entry name" value="GNAT_acetyltran"/>
    <property type="match status" value="1"/>
</dbReference>